<dbReference type="InterPro" id="IPR050194">
    <property type="entry name" value="Glycosyltransferase_grp1"/>
</dbReference>
<evidence type="ECO:0000259" key="1">
    <source>
        <dbReference type="Pfam" id="PF00534"/>
    </source>
</evidence>
<evidence type="ECO:0000259" key="2">
    <source>
        <dbReference type="Pfam" id="PF13439"/>
    </source>
</evidence>
<dbReference type="RefSeq" id="WP_088555040.1">
    <property type="nucleotide sequence ID" value="NZ_BDGJ01000197.1"/>
</dbReference>
<comment type="caution">
    <text evidence="3">The sequence shown here is derived from an EMBL/GenBank/DDBJ whole genome shotgun (WGS) entry which is preliminary data.</text>
</comment>
<keyword evidence="4" id="KW-1185">Reference proteome</keyword>
<organism evidence="3 4">
    <name type="scientific">Calderihabitans maritimus</name>
    <dbReference type="NCBI Taxonomy" id="1246530"/>
    <lineage>
        <taxon>Bacteria</taxon>
        <taxon>Bacillati</taxon>
        <taxon>Bacillota</taxon>
        <taxon>Clostridia</taxon>
        <taxon>Neomoorellales</taxon>
        <taxon>Calderihabitantaceae</taxon>
        <taxon>Calderihabitans</taxon>
    </lineage>
</organism>
<dbReference type="PANTHER" id="PTHR45947">
    <property type="entry name" value="SULFOQUINOVOSYL TRANSFERASE SQD2"/>
    <property type="match status" value="1"/>
</dbReference>
<name>A0A1Z5HWV0_9FIRM</name>
<dbReference type="OrthoDB" id="9795068at2"/>
<feature type="domain" description="Glycosyltransferase subfamily 4-like N-terminal" evidence="2">
    <location>
        <begin position="21"/>
        <end position="201"/>
    </location>
</feature>
<keyword evidence="3" id="KW-0808">Transferase</keyword>
<dbReference type="EMBL" id="BDGJ01000197">
    <property type="protein sequence ID" value="GAW94006.1"/>
    <property type="molecule type" value="Genomic_DNA"/>
</dbReference>
<evidence type="ECO:0000313" key="4">
    <source>
        <dbReference type="Proteomes" id="UP000197032"/>
    </source>
</evidence>
<dbReference type="GO" id="GO:0016757">
    <property type="term" value="F:glycosyltransferase activity"/>
    <property type="evidence" value="ECO:0007669"/>
    <property type="project" value="InterPro"/>
</dbReference>
<dbReference type="Proteomes" id="UP000197032">
    <property type="component" value="Unassembled WGS sequence"/>
</dbReference>
<sequence length="406" mass="46212">MKVLVLSHMYPNEFNPSYGLFVHQQVTALQRLGLECRVVAPVPWTALGLGRLNEKWNKYASTPERENLEGVTVYHPRVITFPRNFWLSSSGWFYYYGIKSFVAQLTREFPFDLIHAHVALPDGYGAVLLKRQYAKPVVVTIHGLDVTQTVKRSIFCRRAVQTTLNRSDKIIAVSTMLAELTAKYVKEEQKVTVVHNGISPELLYKGESPLRERFKNKKVILTVAALIKLKGYDYTLRALREIKENVPEFVFIIVGDGPEKRELQRLVSELGLDHNVVFAGRQPHHRTMEYMSICDVFVMPSWKEGFGVVYLEAMAHGKPVIACKGQGIQDLIVNGVNGILVEPKDVGSLAEALKNLLLNSELRQQIGWRARETVLNGYTWEDNARKMTEIYKGIVSRKRSNGRIKL</sequence>
<dbReference type="AlphaFoldDB" id="A0A1Z5HWV0"/>
<reference evidence="4" key="1">
    <citation type="journal article" date="2017" name="Appl. Environ. Microbiol.">
        <title>Genomic Analysis of Calderihabitans maritimus KKC1, a Thermophilic, Hydrogenogenic, Carboxydotrophic Bacterium Isolated from Marine Sediment.</title>
        <authorList>
            <person name="Omae K."/>
            <person name="Yoneda Y."/>
            <person name="Fukuyama Y."/>
            <person name="Yoshida T."/>
            <person name="Sako Y."/>
        </authorList>
    </citation>
    <scope>NUCLEOTIDE SEQUENCE [LARGE SCALE GENOMIC DNA]</scope>
    <source>
        <strain evidence="4">KKC1</strain>
    </source>
</reference>
<evidence type="ECO:0000313" key="3">
    <source>
        <dbReference type="EMBL" id="GAW94006.1"/>
    </source>
</evidence>
<dbReference type="SUPFAM" id="SSF53756">
    <property type="entry name" value="UDP-Glycosyltransferase/glycogen phosphorylase"/>
    <property type="match status" value="1"/>
</dbReference>
<gene>
    <name evidence="3" type="ORF">KKC1_31260</name>
</gene>
<dbReference type="InterPro" id="IPR001296">
    <property type="entry name" value="Glyco_trans_1"/>
</dbReference>
<dbReference type="PANTHER" id="PTHR45947:SF3">
    <property type="entry name" value="SULFOQUINOVOSYL TRANSFERASE SQD2"/>
    <property type="match status" value="1"/>
</dbReference>
<dbReference type="Pfam" id="PF00534">
    <property type="entry name" value="Glycos_transf_1"/>
    <property type="match status" value="1"/>
</dbReference>
<dbReference type="InterPro" id="IPR028098">
    <property type="entry name" value="Glyco_trans_4-like_N"/>
</dbReference>
<protein>
    <submittedName>
        <fullName evidence="3">Glycosyl transferase</fullName>
    </submittedName>
</protein>
<proteinExistence type="predicted"/>
<dbReference type="CDD" id="cd03798">
    <property type="entry name" value="GT4_WlbH-like"/>
    <property type="match status" value="1"/>
</dbReference>
<dbReference type="Pfam" id="PF13439">
    <property type="entry name" value="Glyco_transf_4"/>
    <property type="match status" value="1"/>
</dbReference>
<feature type="domain" description="Glycosyl transferase family 1" evidence="1">
    <location>
        <begin position="214"/>
        <end position="372"/>
    </location>
</feature>
<dbReference type="Gene3D" id="3.40.50.2000">
    <property type="entry name" value="Glycogen Phosphorylase B"/>
    <property type="match status" value="2"/>
</dbReference>
<accession>A0A1Z5HWV0</accession>